<protein>
    <submittedName>
        <fullName evidence="1">Uncharacterized protein</fullName>
    </submittedName>
</protein>
<proteinExistence type="predicted"/>
<evidence type="ECO:0000313" key="1">
    <source>
        <dbReference type="EMBL" id="KRX50274.1"/>
    </source>
</evidence>
<evidence type="ECO:0000313" key="2">
    <source>
        <dbReference type="Proteomes" id="UP000055048"/>
    </source>
</evidence>
<name>A0A0V0UGE2_9BILA</name>
<sequence>MLYTCQNQFSSVNAVQEEFYFNAKPMIPPVMFSPNISTIPQIILYFAGFYSVHNKNAVFTKDINLINTKDHFKYRFTLKVLC</sequence>
<keyword evidence="2" id="KW-1185">Reference proteome</keyword>
<dbReference type="Proteomes" id="UP000055048">
    <property type="component" value="Unassembled WGS sequence"/>
</dbReference>
<gene>
    <name evidence="1" type="ORF">T05_1061</name>
</gene>
<accession>A0A0V0UGE2</accession>
<dbReference type="AlphaFoldDB" id="A0A0V0UGE2"/>
<comment type="caution">
    <text evidence="1">The sequence shown here is derived from an EMBL/GenBank/DDBJ whole genome shotgun (WGS) entry which is preliminary data.</text>
</comment>
<dbReference type="EMBL" id="JYDJ01000008">
    <property type="protein sequence ID" value="KRX50274.1"/>
    <property type="molecule type" value="Genomic_DNA"/>
</dbReference>
<reference evidence="1 2" key="1">
    <citation type="submission" date="2015-01" db="EMBL/GenBank/DDBJ databases">
        <title>Evolution of Trichinella species and genotypes.</title>
        <authorList>
            <person name="Korhonen P.K."/>
            <person name="Edoardo P."/>
            <person name="Giuseppe L.R."/>
            <person name="Gasser R.B."/>
        </authorList>
    </citation>
    <scope>NUCLEOTIDE SEQUENCE [LARGE SCALE GENOMIC DNA]</scope>
    <source>
        <strain evidence="1">ISS417</strain>
    </source>
</reference>
<organism evidence="1 2">
    <name type="scientific">Trichinella murrelli</name>
    <dbReference type="NCBI Taxonomy" id="144512"/>
    <lineage>
        <taxon>Eukaryota</taxon>
        <taxon>Metazoa</taxon>
        <taxon>Ecdysozoa</taxon>
        <taxon>Nematoda</taxon>
        <taxon>Enoplea</taxon>
        <taxon>Dorylaimia</taxon>
        <taxon>Trichinellida</taxon>
        <taxon>Trichinellidae</taxon>
        <taxon>Trichinella</taxon>
    </lineage>
</organism>